<dbReference type="Pfam" id="PF04564">
    <property type="entry name" value="U-box"/>
    <property type="match status" value="1"/>
</dbReference>
<comment type="caution">
    <text evidence="8">The sequence shown here is derived from an EMBL/GenBank/DDBJ whole genome shotgun (WGS) entry which is preliminary data.</text>
</comment>
<organism evidence="8 9">
    <name type="scientific">Cucumis melo var. makuwa</name>
    <name type="common">Oriental melon</name>
    <dbReference type="NCBI Taxonomy" id="1194695"/>
    <lineage>
        <taxon>Eukaryota</taxon>
        <taxon>Viridiplantae</taxon>
        <taxon>Streptophyta</taxon>
        <taxon>Embryophyta</taxon>
        <taxon>Tracheophyta</taxon>
        <taxon>Spermatophyta</taxon>
        <taxon>Magnoliopsida</taxon>
        <taxon>eudicotyledons</taxon>
        <taxon>Gunneridae</taxon>
        <taxon>Pentapetalae</taxon>
        <taxon>rosids</taxon>
        <taxon>fabids</taxon>
        <taxon>Cucurbitales</taxon>
        <taxon>Cucurbitaceae</taxon>
        <taxon>Benincaseae</taxon>
        <taxon>Cucumis</taxon>
    </lineage>
</organism>
<dbReference type="EMBL" id="SSTD01001489">
    <property type="protein sequence ID" value="TYK29700.1"/>
    <property type="molecule type" value="Genomic_DNA"/>
</dbReference>
<dbReference type="Pfam" id="PF23628">
    <property type="entry name" value="ARM_LIN_C"/>
    <property type="match status" value="1"/>
</dbReference>
<feature type="region of interest" description="Disordered" evidence="6">
    <location>
        <begin position="377"/>
        <end position="413"/>
    </location>
</feature>
<accession>A0A5D3E2B9</accession>
<evidence type="ECO:0000256" key="1">
    <source>
        <dbReference type="ARBA" id="ARBA00000900"/>
    </source>
</evidence>
<gene>
    <name evidence="8" type="ORF">E5676_scaffold3607G00080</name>
</gene>
<dbReference type="Gene3D" id="2.130.10.10">
    <property type="entry name" value="YVTN repeat-like/Quinoprotein amine dehydrogenase"/>
    <property type="match status" value="2"/>
</dbReference>
<dbReference type="PANTHER" id="PTHR47446">
    <property type="entry name" value="RING-TYPE E3 UBIQUITIN TRANSFERASE"/>
    <property type="match status" value="1"/>
</dbReference>
<dbReference type="Pfam" id="PF00400">
    <property type="entry name" value="WD40"/>
    <property type="match status" value="1"/>
</dbReference>
<comment type="pathway">
    <text evidence="2">Protein modification; protein ubiquitination.</text>
</comment>
<sequence length="1419" mass="157529">MVDTGFTTASNILHHISTFISEILAQSDLRKRLLSTVYDNFSLSDEIAQKPLGLAAEALENAISADNSSIKSSSLRCAEELLLSLPENPISSFLLSLIYGLNHQNLNSALRLLDLFLLYPSLARSEIAPTLFEELFLGHFLPIFHWFNEQRSKIVKSLASNLNHNGGGEYSRCEEWEVVPCTKSLSKLSIDQTLKLKELESNYERVLDRNCTDFAEHFKKILERNEESEWIPSPKVKLLNKKEKWKEMEQIVEEKLRTEHLSLPNGRYNKGKFSSVSIPKSLVEALSLMARAFVTTPWDSSCFEIELVGSASTKSRLPSSLYWYSLEIEGLIKVVSISMGRKGIDNGSTILSLRGQPPVWVEEDPIVSLVEVDIATKSKSPSPSPSPPPSPSLPTRTPGPLNFNGEQESSSGSKTFSIFNSAAQAQDDSSEIEENDGKTALFESILGTQKLKQTISSMEESGTKSVELDFAMEDSGNASPESGERYNTPPKDFVCPITCNIFYDPVTLETGQTYERSAIQEWLDRGNSTCPITGQKLENTQLPKTNYVLKRLIASWLEENPNFALDKPIDEADPLAVLTSPVSVISQASIDRGMKEVRRAIVNLYASEVLEEAEAAVLCVERFWLEENVEMDIQLMLLKPPVINGLVEILVNSVNEQVLSAAIFLLSELGFKDAAVIQTLSRVESDVDCIVTLFKGGFMEAVVLIYQLGLSSQSLQEMDIVGSLLPAIKKNEGDAKKMRLSHKSAAVILLRKILGKSKEGSLIAVVVLAENAIECIIGSLKAKQVEERIAAVGILLRCIQEDGRCRNIIADKADLALVLESFVEVSNDEQFEIITFLSELVKLNRRTFNEQILQNIKDGGEYSTMHYLLIYLQTARRDQSPVVAGLLLQLDVLVEPRKMSIYREEAMDVLISCLGDSDFPTTQISAAETIMSLQGRFSTSGRPLTRYFLLERAGFTKGHRKSIQRDTISSAPGEAELTREEERAADEWERKMAFVLISHDFGLLFEPLAKGLKSKFAALFSACFVSATWLSHMLRSLPDTGILETARVCLLDHFLSIFTTTTDVEEKTLGLLAINSFVHEPDGLQCLSSNMKDIMRGLRELKRSTPLAFEMLKVLCEEQDLSSEFWSHQELFQVDCSTNGEVLSIAYFKDKIISGHSDGRIKVWSVRGTNLHLIHEVQEHSKGVTSLAVLEFEEKLYSGSLDKTIKVWSLGSDTIQCIQLHDVKDQIHNLVVSKTVACFIPHGAGIRVYSWGGESKLLNSSKHVKCLNLVGGKLFCGCHDSSIQEVDLATGTINYIHSGSRKLLGKANPIQALQVYDKQLFSASTALDGAAVKIWNTSDYGLIGSLTTSMDVRSMTVSSDLTYLGGKGGMVEIWCREKPNKVDTLQMGRNCKIICMTLDEREEVLVIGTSDGRIQGWGL</sequence>
<dbReference type="InterPro" id="IPR011989">
    <property type="entry name" value="ARM-like"/>
</dbReference>
<evidence type="ECO:0000256" key="5">
    <source>
        <dbReference type="PROSITE-ProRule" id="PRU00221"/>
    </source>
</evidence>
<dbReference type="InterPro" id="IPR056512">
    <property type="entry name" value="LIN_N"/>
</dbReference>
<feature type="repeat" description="WD" evidence="5">
    <location>
        <begin position="1177"/>
        <end position="1210"/>
    </location>
</feature>
<dbReference type="EC" id="2.3.2.27" evidence="3"/>
<dbReference type="InterPro" id="IPR036322">
    <property type="entry name" value="WD40_repeat_dom_sf"/>
</dbReference>
<dbReference type="GO" id="GO:0016567">
    <property type="term" value="P:protein ubiquitination"/>
    <property type="evidence" value="ECO:0007669"/>
    <property type="project" value="UniProtKB-UniPathway"/>
</dbReference>
<dbReference type="Proteomes" id="UP000321947">
    <property type="component" value="Unassembled WGS sequence"/>
</dbReference>
<dbReference type="InterPro" id="IPR056514">
    <property type="entry name" value="ARM_LIN_2nd"/>
</dbReference>
<keyword evidence="4" id="KW-0808">Transferase</keyword>
<dbReference type="SMART" id="SM00504">
    <property type="entry name" value="Ubox"/>
    <property type="match status" value="1"/>
</dbReference>
<reference evidence="8 9" key="1">
    <citation type="submission" date="2019-08" db="EMBL/GenBank/DDBJ databases">
        <title>Draft genome sequences of two oriental melons (Cucumis melo L. var makuwa).</title>
        <authorList>
            <person name="Kwon S.-Y."/>
        </authorList>
    </citation>
    <scope>NUCLEOTIDE SEQUENCE [LARGE SCALE GENOMIC DNA]</scope>
    <source>
        <strain evidence="9">cv. Chang Bougi</strain>
        <tissue evidence="8">Leaf</tissue>
    </source>
</reference>
<dbReference type="PROSITE" id="PS50294">
    <property type="entry name" value="WD_REPEATS_REGION"/>
    <property type="match status" value="1"/>
</dbReference>
<dbReference type="InterPro" id="IPR015943">
    <property type="entry name" value="WD40/YVTN_repeat-like_dom_sf"/>
</dbReference>
<dbReference type="SUPFAM" id="SSF48371">
    <property type="entry name" value="ARM repeat"/>
    <property type="match status" value="1"/>
</dbReference>
<dbReference type="CDD" id="cd16664">
    <property type="entry name" value="RING-Ubox_PUB"/>
    <property type="match status" value="1"/>
</dbReference>
<feature type="compositionally biased region" description="Pro residues" evidence="6">
    <location>
        <begin position="382"/>
        <end position="392"/>
    </location>
</feature>
<name>A0A5D3E2B9_CUCMM</name>
<dbReference type="Pfam" id="PF23654">
    <property type="entry name" value="ARM_LIN_2nd"/>
    <property type="match status" value="1"/>
</dbReference>
<evidence type="ECO:0000256" key="6">
    <source>
        <dbReference type="SAM" id="MobiDB-lite"/>
    </source>
</evidence>
<dbReference type="Pfam" id="PF23568">
    <property type="entry name" value="ARM_LIN"/>
    <property type="match status" value="1"/>
</dbReference>
<dbReference type="SMART" id="SM00320">
    <property type="entry name" value="WD40"/>
    <property type="match status" value="4"/>
</dbReference>
<feature type="domain" description="U-box" evidence="7">
    <location>
        <begin position="488"/>
        <end position="563"/>
    </location>
</feature>
<dbReference type="SUPFAM" id="SSF50978">
    <property type="entry name" value="WD40 repeat-like"/>
    <property type="match status" value="1"/>
</dbReference>
<dbReference type="InterPro" id="IPR055566">
    <property type="entry name" value="ARM_LIN"/>
</dbReference>
<evidence type="ECO:0000256" key="4">
    <source>
        <dbReference type="ARBA" id="ARBA00022679"/>
    </source>
</evidence>
<dbReference type="InterPro" id="IPR013083">
    <property type="entry name" value="Znf_RING/FYVE/PHD"/>
</dbReference>
<comment type="catalytic activity">
    <reaction evidence="1">
        <text>S-ubiquitinyl-[E2 ubiquitin-conjugating enzyme]-L-cysteine + [acceptor protein]-L-lysine = [E2 ubiquitin-conjugating enzyme]-L-cysteine + N(6)-ubiquitinyl-[acceptor protein]-L-lysine.</text>
        <dbReference type="EC" id="2.3.2.27"/>
    </reaction>
</comment>
<dbReference type="PANTHER" id="PTHR47446:SF2">
    <property type="entry name" value="RING-TYPE E3 UBIQUITIN TRANSFERASE"/>
    <property type="match status" value="1"/>
</dbReference>
<evidence type="ECO:0000256" key="2">
    <source>
        <dbReference type="ARBA" id="ARBA00004906"/>
    </source>
</evidence>
<evidence type="ECO:0000313" key="9">
    <source>
        <dbReference type="Proteomes" id="UP000321947"/>
    </source>
</evidence>
<dbReference type="PROSITE" id="PS50082">
    <property type="entry name" value="WD_REPEATS_2"/>
    <property type="match status" value="1"/>
</dbReference>
<dbReference type="InterPro" id="IPR045210">
    <property type="entry name" value="RING-Ubox_PUB"/>
</dbReference>
<evidence type="ECO:0000256" key="3">
    <source>
        <dbReference type="ARBA" id="ARBA00012483"/>
    </source>
</evidence>
<dbReference type="InterPro" id="IPR001680">
    <property type="entry name" value="WD40_rpt"/>
</dbReference>
<protein>
    <recommendedName>
        <fullName evidence="3">RING-type E3 ubiquitin transferase</fullName>
        <ecNumber evidence="3">2.3.2.27</ecNumber>
    </recommendedName>
</protein>
<dbReference type="InterPro" id="IPR052858">
    <property type="entry name" value="E3_ubiquitin-ligase_LIN"/>
</dbReference>
<evidence type="ECO:0000259" key="7">
    <source>
        <dbReference type="PROSITE" id="PS51698"/>
    </source>
</evidence>
<evidence type="ECO:0000313" key="8">
    <source>
        <dbReference type="EMBL" id="TYK29700.1"/>
    </source>
</evidence>
<keyword evidence="5" id="KW-0853">WD repeat</keyword>
<dbReference type="PROSITE" id="PS51698">
    <property type="entry name" value="U_BOX"/>
    <property type="match status" value="1"/>
</dbReference>
<dbReference type="Gene3D" id="1.25.10.10">
    <property type="entry name" value="Leucine-rich Repeat Variant"/>
    <property type="match status" value="1"/>
</dbReference>
<dbReference type="InterPro" id="IPR016024">
    <property type="entry name" value="ARM-type_fold"/>
</dbReference>
<feature type="compositionally biased region" description="Polar residues" evidence="6">
    <location>
        <begin position="404"/>
        <end position="413"/>
    </location>
</feature>
<dbReference type="InterPro" id="IPR003613">
    <property type="entry name" value="Ubox_domain"/>
</dbReference>
<dbReference type="Gene3D" id="3.30.40.10">
    <property type="entry name" value="Zinc/RING finger domain, C3HC4 (zinc finger)"/>
    <property type="match status" value="1"/>
</dbReference>
<dbReference type="UniPathway" id="UPA00143"/>
<proteinExistence type="predicted"/>
<dbReference type="GO" id="GO:0061630">
    <property type="term" value="F:ubiquitin protein ligase activity"/>
    <property type="evidence" value="ECO:0007669"/>
    <property type="project" value="UniProtKB-EC"/>
</dbReference>
<dbReference type="SUPFAM" id="SSF57850">
    <property type="entry name" value="RING/U-box"/>
    <property type="match status" value="1"/>
</dbReference>